<dbReference type="Proteomes" id="UP000603227">
    <property type="component" value="Unassembled WGS sequence"/>
</dbReference>
<organism evidence="2 3">
    <name type="scientific">Streptomyces capitiformicae</name>
    <dbReference type="NCBI Taxonomy" id="2014920"/>
    <lineage>
        <taxon>Bacteria</taxon>
        <taxon>Bacillati</taxon>
        <taxon>Actinomycetota</taxon>
        <taxon>Actinomycetes</taxon>
        <taxon>Kitasatosporales</taxon>
        <taxon>Streptomycetaceae</taxon>
        <taxon>Streptomyces</taxon>
    </lineage>
</organism>
<protein>
    <submittedName>
        <fullName evidence="2">Uncharacterized protein</fullName>
    </submittedName>
</protein>
<reference evidence="2" key="1">
    <citation type="journal article" date="2014" name="Int. J. Syst. Evol. Microbiol.">
        <title>Complete genome sequence of Corynebacterium casei LMG S-19264T (=DSM 44701T), isolated from a smear-ripened cheese.</title>
        <authorList>
            <consortium name="US DOE Joint Genome Institute (JGI-PGF)"/>
            <person name="Walter F."/>
            <person name="Albersmeier A."/>
            <person name="Kalinowski J."/>
            <person name="Ruckert C."/>
        </authorList>
    </citation>
    <scope>NUCLEOTIDE SEQUENCE</scope>
    <source>
        <strain evidence="2">CGMCC 4.7403</strain>
    </source>
</reference>
<evidence type="ECO:0000313" key="3">
    <source>
        <dbReference type="Proteomes" id="UP000603227"/>
    </source>
</evidence>
<evidence type="ECO:0000256" key="1">
    <source>
        <dbReference type="SAM" id="MobiDB-lite"/>
    </source>
</evidence>
<evidence type="ECO:0000313" key="2">
    <source>
        <dbReference type="EMBL" id="GHH88943.1"/>
    </source>
</evidence>
<feature type="region of interest" description="Disordered" evidence="1">
    <location>
        <begin position="36"/>
        <end position="72"/>
    </location>
</feature>
<feature type="region of interest" description="Disordered" evidence="1">
    <location>
        <begin position="123"/>
        <end position="156"/>
    </location>
</feature>
<feature type="compositionally biased region" description="Acidic residues" evidence="1">
    <location>
        <begin position="46"/>
        <end position="72"/>
    </location>
</feature>
<gene>
    <name evidence="2" type="ORF">GCM10017771_36460</name>
</gene>
<comment type="caution">
    <text evidence="2">The sequence shown here is derived from an EMBL/GenBank/DDBJ whole genome shotgun (WGS) entry which is preliminary data.</text>
</comment>
<accession>A0A919GQI9</accession>
<dbReference type="Pfam" id="PF20062">
    <property type="entry name" value="DUF6461"/>
    <property type="match status" value="1"/>
</dbReference>
<proteinExistence type="predicted"/>
<dbReference type="EMBL" id="BNAT01000011">
    <property type="protein sequence ID" value="GHH88943.1"/>
    <property type="molecule type" value="Genomic_DNA"/>
</dbReference>
<name>A0A919GQI9_9ACTN</name>
<feature type="compositionally biased region" description="Low complexity" evidence="1">
    <location>
        <begin position="143"/>
        <end position="156"/>
    </location>
</feature>
<keyword evidence="3" id="KW-1185">Reference proteome</keyword>
<sequence>MLDCVPPASEADIAAAERTLHYGPLSKVADIVNSTQFPRDVGEGLADAEDEEHADDEDEEDGEEQENPDDELDVFWHRERLLITLGIGWQSSDGLFVSCRRGPNLGRVGRYFDEDVPAFTSWSSRHPGPGLPTGAGRRHHRTAATTEPVPTPAVAAESPVAPTGLTGPAASAQDGGSRVLAFARVTRPRPEPLPDQPDVVFVEGVTPAELLRRLGAIPDTVRPRGRRWAQDVAASTWAGHRPMVRVGTVGDWSYATQEDEQIGAAQFTRPEVLRRVSAGSRAVALTRRGPEVCLSVTEDGVVRPEAAQHVMSPREGNVQSPGGHLARRQGVDLWPGSTAAYARLLAGLAEDFGSSTARSRTWPRR</sequence>
<dbReference type="AlphaFoldDB" id="A0A919GQI9"/>
<dbReference type="InterPro" id="IPR045592">
    <property type="entry name" value="DUF6461"/>
</dbReference>
<dbReference type="RefSeq" id="WP_189783517.1">
    <property type="nucleotide sequence ID" value="NZ_BNAT01000011.1"/>
</dbReference>
<reference evidence="2" key="2">
    <citation type="submission" date="2020-09" db="EMBL/GenBank/DDBJ databases">
        <authorList>
            <person name="Sun Q."/>
            <person name="Zhou Y."/>
        </authorList>
    </citation>
    <scope>NUCLEOTIDE SEQUENCE</scope>
    <source>
        <strain evidence="2">CGMCC 4.7403</strain>
    </source>
</reference>